<dbReference type="Proteomes" id="UP001243298">
    <property type="component" value="Unassembled WGS sequence"/>
</dbReference>
<protein>
    <submittedName>
        <fullName evidence="2">DUF1176 domain-containing protein</fullName>
    </submittedName>
</protein>
<sequence length="128" mass="13753">MRKSSKTFIVATISLLSLPALAGYGTPSKDSGFVQDDWQVVCDNTRTCRVAGYSSDASIDKPVSVLFTVSPKVALPKAQIQLASKVSKDKAELWLNNKNYGTLQPAGSDAALYDLSAKQTQAIIDKAR</sequence>
<proteinExistence type="predicted"/>
<gene>
    <name evidence="2" type="ORF">CUR83_12320</name>
</gene>
<accession>A0ABT6IVI4</accession>
<feature type="signal peptide" evidence="1">
    <location>
        <begin position="1"/>
        <end position="22"/>
    </location>
</feature>
<dbReference type="Pfam" id="PF06674">
    <property type="entry name" value="DUF1176"/>
    <property type="match status" value="1"/>
</dbReference>
<keyword evidence="1" id="KW-0732">Signal</keyword>
<dbReference type="InterPro" id="IPR009560">
    <property type="entry name" value="DUF1176"/>
</dbReference>
<organism evidence="2 3">
    <name type="scientific">Psychrobacter pocilloporae</name>
    <dbReference type="NCBI Taxonomy" id="1775882"/>
    <lineage>
        <taxon>Bacteria</taxon>
        <taxon>Pseudomonadati</taxon>
        <taxon>Pseudomonadota</taxon>
        <taxon>Gammaproteobacteria</taxon>
        <taxon>Moraxellales</taxon>
        <taxon>Moraxellaceae</taxon>
        <taxon>Psychrobacter</taxon>
    </lineage>
</organism>
<dbReference type="RefSeq" id="WP_071002874.1">
    <property type="nucleotide sequence ID" value="NZ_PGFT01000001.1"/>
</dbReference>
<feature type="chain" id="PRO_5045054243" evidence="1">
    <location>
        <begin position="23"/>
        <end position="128"/>
    </location>
</feature>
<reference evidence="2 3" key="1">
    <citation type="submission" date="2017-11" db="EMBL/GenBank/DDBJ databases">
        <title>Whole genome sequencing of Psychrobacter pocilloporae S6-60T(=JCM 31058T=LMG 29157T).</title>
        <authorList>
            <person name="Das S.K."/>
        </authorList>
    </citation>
    <scope>NUCLEOTIDE SEQUENCE [LARGE SCALE GENOMIC DNA]</scope>
    <source>
        <strain evidence="2 3">S6-60</strain>
    </source>
</reference>
<dbReference type="EMBL" id="PGFT01000001">
    <property type="protein sequence ID" value="MDH4905827.1"/>
    <property type="molecule type" value="Genomic_DNA"/>
</dbReference>
<evidence type="ECO:0000313" key="3">
    <source>
        <dbReference type="Proteomes" id="UP001243298"/>
    </source>
</evidence>
<dbReference type="GeneID" id="300923058"/>
<comment type="caution">
    <text evidence="2">The sequence shown here is derived from an EMBL/GenBank/DDBJ whole genome shotgun (WGS) entry which is preliminary data.</text>
</comment>
<keyword evidence="3" id="KW-1185">Reference proteome</keyword>
<name>A0ABT6IVI4_9GAMM</name>
<evidence type="ECO:0000313" key="2">
    <source>
        <dbReference type="EMBL" id="MDH4905827.1"/>
    </source>
</evidence>
<evidence type="ECO:0000256" key="1">
    <source>
        <dbReference type="SAM" id="SignalP"/>
    </source>
</evidence>